<feature type="compositionally biased region" description="Basic and acidic residues" evidence="1">
    <location>
        <begin position="8"/>
        <end position="18"/>
    </location>
</feature>
<keyword evidence="3" id="KW-1185">Reference proteome</keyword>
<sequence>METAKSSNVDENKSDTKKYKFYRKPSIKKKPPEVKQTKTSYKRMLNSNPLLKFELEGGELPVVLGKVPQSSTTGEIDNLKKGHGKNLLQKPTMVDSEEHSLQPNFNKGKPLVTTVQRSKSVKVSSKLLTNDKKGMPSILAGSSKQSGSKTISKLTTRTFSSSTSKFLSSTRLDNGPTASQSKSSVMQSNGSSTTNSKGVPKPKPVRRSLSAEHFNRKKGGKPDYSSCFTRAPESTRSLEDVNVKPSTIQPSISPIVEQSRESSIIFKTPSAYERRSVTRFTPKSAFSRRSRSLYRSSASLPSLDDLQKRLNDWLTKRGKSISSFHHLKCFSEEKREHVVIDEENKENVDVDQDLDKGSYEDLKVEKSVYREEPVVLNGDNTEAVAKAALEDLLKLIEEGYPIPQCEEWLELIHQKYKQLEEEPQYWECRAAIEQSRGNISQAVECYRTAIVQGAEVQSVDQSLDILLQKFSLLNISTNEVHNVKSIKERSRIVTDARNVFKSSIIQFAIQERKLKKNRKVDDQKKLVATPVRRSTRLSRSAYTSTPGVKICSSLQELDALDRELLDFQKNKALF</sequence>
<feature type="region of interest" description="Disordered" evidence="1">
    <location>
        <begin position="1"/>
        <end position="39"/>
    </location>
</feature>
<dbReference type="InterPro" id="IPR026165">
    <property type="entry name" value="CKAP2_fam"/>
</dbReference>
<dbReference type="EMBL" id="JANEYG010000016">
    <property type="protein sequence ID" value="KAJ8919855.1"/>
    <property type="molecule type" value="Genomic_DNA"/>
</dbReference>
<protein>
    <submittedName>
        <fullName evidence="2">Uncharacterized protein</fullName>
    </submittedName>
</protein>
<dbReference type="PANTHER" id="PTHR16076:SF8">
    <property type="entry name" value="CYTOSKELETON-ASSOCIATED PROTEIN 2"/>
    <property type="match status" value="1"/>
</dbReference>
<evidence type="ECO:0000256" key="1">
    <source>
        <dbReference type="SAM" id="MobiDB-lite"/>
    </source>
</evidence>
<dbReference type="PANTHER" id="PTHR16076">
    <property type="entry name" value="CYTOSKELETON ASSOCIATED PROTEIN 2-RELATED"/>
    <property type="match status" value="1"/>
</dbReference>
<feature type="compositionally biased region" description="Basic residues" evidence="1">
    <location>
        <begin position="19"/>
        <end position="29"/>
    </location>
</feature>
<dbReference type="GO" id="GO:0007026">
    <property type="term" value="P:negative regulation of microtubule depolymerization"/>
    <property type="evidence" value="ECO:0007669"/>
    <property type="project" value="TreeGrafter"/>
</dbReference>
<evidence type="ECO:0000313" key="3">
    <source>
        <dbReference type="Proteomes" id="UP001159042"/>
    </source>
</evidence>
<feature type="compositionally biased region" description="Polar residues" evidence="1">
    <location>
        <begin position="140"/>
        <end position="151"/>
    </location>
</feature>
<accession>A0AAV8W000</accession>
<evidence type="ECO:0000313" key="2">
    <source>
        <dbReference type="EMBL" id="KAJ8919855.1"/>
    </source>
</evidence>
<comment type="caution">
    <text evidence="2">The sequence shown here is derived from an EMBL/GenBank/DDBJ whole genome shotgun (WGS) entry which is preliminary data.</text>
</comment>
<proteinExistence type="predicted"/>
<dbReference type="AlphaFoldDB" id="A0AAV8W000"/>
<feature type="compositionally biased region" description="Low complexity" evidence="1">
    <location>
        <begin position="152"/>
        <end position="171"/>
    </location>
</feature>
<name>A0AAV8W000_9CUCU</name>
<feature type="region of interest" description="Disordered" evidence="1">
    <location>
        <begin position="96"/>
        <end position="228"/>
    </location>
</feature>
<feature type="compositionally biased region" description="Polar residues" evidence="1">
    <location>
        <begin position="176"/>
        <end position="197"/>
    </location>
</feature>
<reference evidence="2 3" key="1">
    <citation type="journal article" date="2023" name="Insect Mol. Biol.">
        <title>Genome sequencing provides insights into the evolution of gene families encoding plant cell wall-degrading enzymes in longhorned beetles.</title>
        <authorList>
            <person name="Shin N.R."/>
            <person name="Okamura Y."/>
            <person name="Kirsch R."/>
            <person name="Pauchet Y."/>
        </authorList>
    </citation>
    <scope>NUCLEOTIDE SEQUENCE [LARGE SCALE GENOMIC DNA]</scope>
    <source>
        <strain evidence="2">EAD_L_NR</strain>
    </source>
</reference>
<dbReference type="GO" id="GO:0015630">
    <property type="term" value="C:microtubule cytoskeleton"/>
    <property type="evidence" value="ECO:0007669"/>
    <property type="project" value="TreeGrafter"/>
</dbReference>
<dbReference type="Proteomes" id="UP001159042">
    <property type="component" value="Unassembled WGS sequence"/>
</dbReference>
<gene>
    <name evidence="2" type="ORF">NQ315_006384</name>
</gene>
<organism evidence="2 3">
    <name type="scientific">Exocentrus adspersus</name>
    <dbReference type="NCBI Taxonomy" id="1586481"/>
    <lineage>
        <taxon>Eukaryota</taxon>
        <taxon>Metazoa</taxon>
        <taxon>Ecdysozoa</taxon>
        <taxon>Arthropoda</taxon>
        <taxon>Hexapoda</taxon>
        <taxon>Insecta</taxon>
        <taxon>Pterygota</taxon>
        <taxon>Neoptera</taxon>
        <taxon>Endopterygota</taxon>
        <taxon>Coleoptera</taxon>
        <taxon>Polyphaga</taxon>
        <taxon>Cucujiformia</taxon>
        <taxon>Chrysomeloidea</taxon>
        <taxon>Cerambycidae</taxon>
        <taxon>Lamiinae</taxon>
        <taxon>Acanthocinini</taxon>
        <taxon>Exocentrus</taxon>
    </lineage>
</organism>